<reference evidence="1 2" key="1">
    <citation type="submission" date="2021-06" db="EMBL/GenBank/DDBJ databases">
        <authorList>
            <person name="Palmer J.M."/>
        </authorList>
    </citation>
    <scope>NUCLEOTIDE SEQUENCE [LARGE SCALE GENOMIC DNA]</scope>
    <source>
        <strain evidence="1 2">CL_MEX2019</strain>
        <tissue evidence="1">Muscle</tissue>
    </source>
</reference>
<proteinExistence type="predicted"/>
<protein>
    <submittedName>
        <fullName evidence="1">Uncharacterized protein</fullName>
    </submittedName>
</protein>
<evidence type="ECO:0000313" key="2">
    <source>
        <dbReference type="Proteomes" id="UP001352852"/>
    </source>
</evidence>
<sequence>MGLEQTDVPRLSMRVVSCMAGAQESVRRGRRERQAMDFTAHRSAGKNDKSDCKNIKRTTMAEAGQTESRGGGSKGGYKLSLQQLSCTAELDRVEWSRVVLGP</sequence>
<gene>
    <name evidence="1" type="ORF">CHARACLAT_024962</name>
</gene>
<dbReference type="EMBL" id="JAHUTJ010076595">
    <property type="protein sequence ID" value="MED6294809.1"/>
    <property type="molecule type" value="Genomic_DNA"/>
</dbReference>
<organism evidence="1 2">
    <name type="scientific">Characodon lateralis</name>
    <dbReference type="NCBI Taxonomy" id="208331"/>
    <lineage>
        <taxon>Eukaryota</taxon>
        <taxon>Metazoa</taxon>
        <taxon>Chordata</taxon>
        <taxon>Craniata</taxon>
        <taxon>Vertebrata</taxon>
        <taxon>Euteleostomi</taxon>
        <taxon>Actinopterygii</taxon>
        <taxon>Neopterygii</taxon>
        <taxon>Teleostei</taxon>
        <taxon>Neoteleostei</taxon>
        <taxon>Acanthomorphata</taxon>
        <taxon>Ovalentaria</taxon>
        <taxon>Atherinomorphae</taxon>
        <taxon>Cyprinodontiformes</taxon>
        <taxon>Goodeidae</taxon>
        <taxon>Characodon</taxon>
    </lineage>
</organism>
<accession>A0ABU7F732</accession>
<keyword evidence="2" id="KW-1185">Reference proteome</keyword>
<name>A0ABU7F732_9TELE</name>
<dbReference type="Proteomes" id="UP001352852">
    <property type="component" value="Unassembled WGS sequence"/>
</dbReference>
<evidence type="ECO:0000313" key="1">
    <source>
        <dbReference type="EMBL" id="MED6294809.1"/>
    </source>
</evidence>
<comment type="caution">
    <text evidence="1">The sequence shown here is derived from an EMBL/GenBank/DDBJ whole genome shotgun (WGS) entry which is preliminary data.</text>
</comment>